<keyword evidence="3" id="KW-1185">Reference proteome</keyword>
<keyword evidence="1" id="KW-0472">Membrane</keyword>
<dbReference type="Proteomes" id="UP000827092">
    <property type="component" value="Unassembled WGS sequence"/>
</dbReference>
<feature type="transmembrane region" description="Helical" evidence="1">
    <location>
        <begin position="101"/>
        <end position="121"/>
    </location>
</feature>
<dbReference type="PANTHER" id="PTHR23302">
    <property type="entry name" value="TRANSMEMBRANE CHANNEL-RELATED"/>
    <property type="match status" value="1"/>
</dbReference>
<dbReference type="PANTHER" id="PTHR23302:SF40">
    <property type="entry name" value="TRANSMEMBRANE CHANNEL-LIKE PROTEIN"/>
    <property type="match status" value="1"/>
</dbReference>
<evidence type="ECO:0008006" key="4">
    <source>
        <dbReference type="Google" id="ProtNLM"/>
    </source>
</evidence>
<dbReference type="InterPro" id="IPR038900">
    <property type="entry name" value="TMC"/>
</dbReference>
<keyword evidence="1" id="KW-1133">Transmembrane helix</keyword>
<dbReference type="AlphaFoldDB" id="A0AAV6UM36"/>
<dbReference type="GO" id="GO:0005886">
    <property type="term" value="C:plasma membrane"/>
    <property type="evidence" value="ECO:0007669"/>
    <property type="project" value="InterPro"/>
</dbReference>
<gene>
    <name evidence="2" type="ORF">JTE90_025879</name>
</gene>
<feature type="transmembrane region" description="Helical" evidence="1">
    <location>
        <begin position="68"/>
        <end position="89"/>
    </location>
</feature>
<dbReference type="EMBL" id="JAFNEN010000343">
    <property type="protein sequence ID" value="KAG8185207.1"/>
    <property type="molecule type" value="Genomic_DNA"/>
</dbReference>
<evidence type="ECO:0000256" key="1">
    <source>
        <dbReference type="SAM" id="Phobius"/>
    </source>
</evidence>
<feature type="transmembrane region" description="Helical" evidence="1">
    <location>
        <begin position="23"/>
        <end position="48"/>
    </location>
</feature>
<reference evidence="2 3" key="1">
    <citation type="journal article" date="2022" name="Nat. Ecol. Evol.">
        <title>A masculinizing supergene underlies an exaggerated male reproductive morph in a spider.</title>
        <authorList>
            <person name="Hendrickx F."/>
            <person name="De Corte Z."/>
            <person name="Sonet G."/>
            <person name="Van Belleghem S.M."/>
            <person name="Kostlbacher S."/>
            <person name="Vangestel C."/>
        </authorList>
    </citation>
    <scope>NUCLEOTIDE SEQUENCE [LARGE SCALE GENOMIC DNA]</scope>
    <source>
        <strain evidence="2">W744_W776</strain>
    </source>
</reference>
<evidence type="ECO:0000313" key="2">
    <source>
        <dbReference type="EMBL" id="KAG8185207.1"/>
    </source>
</evidence>
<sequence length="156" mass="18273">MMLWESILEENEKKKEVTSWKMISIRVAANFVVTMLLVSSAYAVVLVVARSQEPEAQEDGSWYRQNEMTLVVTFIQNLYPTLFDIVGIFEKYHPRVQLRWQLARILLLYLLNLYTLIFSQFDKVYKTTNELQVIAQNITETIDGPGYNMSRLNEIL</sequence>
<protein>
    <recommendedName>
        <fullName evidence="4">Gustatory receptor</fullName>
    </recommendedName>
</protein>
<proteinExistence type="predicted"/>
<organism evidence="2 3">
    <name type="scientific">Oedothorax gibbosus</name>
    <dbReference type="NCBI Taxonomy" id="931172"/>
    <lineage>
        <taxon>Eukaryota</taxon>
        <taxon>Metazoa</taxon>
        <taxon>Ecdysozoa</taxon>
        <taxon>Arthropoda</taxon>
        <taxon>Chelicerata</taxon>
        <taxon>Arachnida</taxon>
        <taxon>Araneae</taxon>
        <taxon>Araneomorphae</taxon>
        <taxon>Entelegynae</taxon>
        <taxon>Araneoidea</taxon>
        <taxon>Linyphiidae</taxon>
        <taxon>Erigoninae</taxon>
        <taxon>Oedothorax</taxon>
    </lineage>
</organism>
<dbReference type="GO" id="GO:0008381">
    <property type="term" value="F:mechanosensitive monoatomic ion channel activity"/>
    <property type="evidence" value="ECO:0007669"/>
    <property type="project" value="TreeGrafter"/>
</dbReference>
<accession>A0AAV6UM36</accession>
<name>A0AAV6UM36_9ARAC</name>
<comment type="caution">
    <text evidence="2">The sequence shown here is derived from an EMBL/GenBank/DDBJ whole genome shotgun (WGS) entry which is preliminary data.</text>
</comment>
<keyword evidence="1" id="KW-0812">Transmembrane</keyword>
<evidence type="ECO:0000313" key="3">
    <source>
        <dbReference type="Proteomes" id="UP000827092"/>
    </source>
</evidence>